<dbReference type="InterPro" id="IPR015793">
    <property type="entry name" value="Pyrv_Knase_brl"/>
</dbReference>
<keyword evidence="8" id="KW-0067">ATP-binding</keyword>
<feature type="domain" description="Pyruvate kinase barrel" evidence="12">
    <location>
        <begin position="131"/>
        <end position="211"/>
    </location>
</feature>
<reference evidence="13" key="1">
    <citation type="submission" date="2023-06" db="EMBL/GenBank/DDBJ databases">
        <title>Genomic of Agaribacillus aureum.</title>
        <authorList>
            <person name="Wang G."/>
        </authorList>
    </citation>
    <scope>NUCLEOTIDE SEQUENCE</scope>
    <source>
        <strain evidence="13">BMA12</strain>
    </source>
</reference>
<dbReference type="RefSeq" id="WP_346761599.1">
    <property type="nucleotide sequence ID" value="NZ_JAUJEB010000008.1"/>
</dbReference>
<dbReference type="InterPro" id="IPR001697">
    <property type="entry name" value="Pyr_Knase"/>
</dbReference>
<keyword evidence="5" id="KW-0479">Metal-binding</keyword>
<comment type="caution">
    <text evidence="13">The sequence shown here is derived from an EMBL/GenBank/DDBJ whole genome shotgun (WGS) entry which is preliminary data.</text>
</comment>
<dbReference type="Gene3D" id="2.40.33.10">
    <property type="entry name" value="PK beta-barrel domain-like"/>
    <property type="match status" value="2"/>
</dbReference>
<evidence type="ECO:0000256" key="4">
    <source>
        <dbReference type="ARBA" id="ARBA00022679"/>
    </source>
</evidence>
<evidence type="ECO:0000256" key="6">
    <source>
        <dbReference type="ARBA" id="ARBA00022741"/>
    </source>
</evidence>
<evidence type="ECO:0000313" key="14">
    <source>
        <dbReference type="Proteomes" id="UP001172083"/>
    </source>
</evidence>
<evidence type="ECO:0000256" key="2">
    <source>
        <dbReference type="ARBA" id="ARBA00008663"/>
    </source>
</evidence>
<gene>
    <name evidence="13" type="ORF">QQ020_29610</name>
</gene>
<dbReference type="SUPFAM" id="SSF50800">
    <property type="entry name" value="PK beta-barrel domain-like"/>
    <property type="match status" value="1"/>
</dbReference>
<dbReference type="InterPro" id="IPR015813">
    <property type="entry name" value="Pyrv/PenolPyrv_kinase-like_dom"/>
</dbReference>
<dbReference type="Gene3D" id="3.20.20.60">
    <property type="entry name" value="Phosphoenolpyruvate-binding domains"/>
    <property type="match status" value="2"/>
</dbReference>
<dbReference type="Proteomes" id="UP001172083">
    <property type="component" value="Unassembled WGS sequence"/>
</dbReference>
<dbReference type="NCBIfam" id="NF011314">
    <property type="entry name" value="PRK14725.1"/>
    <property type="match status" value="1"/>
</dbReference>
<evidence type="ECO:0000256" key="1">
    <source>
        <dbReference type="ARBA" id="ARBA00004997"/>
    </source>
</evidence>
<evidence type="ECO:0000256" key="5">
    <source>
        <dbReference type="ARBA" id="ARBA00022723"/>
    </source>
</evidence>
<dbReference type="SUPFAM" id="SSF51621">
    <property type="entry name" value="Phosphoenolpyruvate/pyruvate domain"/>
    <property type="match status" value="1"/>
</dbReference>
<keyword evidence="11 13" id="KW-0670">Pyruvate</keyword>
<evidence type="ECO:0000256" key="10">
    <source>
        <dbReference type="ARBA" id="ARBA00023152"/>
    </source>
</evidence>
<evidence type="ECO:0000256" key="3">
    <source>
        <dbReference type="ARBA" id="ARBA00012142"/>
    </source>
</evidence>
<evidence type="ECO:0000259" key="12">
    <source>
        <dbReference type="Pfam" id="PF00224"/>
    </source>
</evidence>
<dbReference type="EMBL" id="JAUJEB010000008">
    <property type="protein sequence ID" value="MDN5216262.1"/>
    <property type="molecule type" value="Genomic_DNA"/>
</dbReference>
<comment type="similarity">
    <text evidence="2">Belongs to the pyruvate kinase family.</text>
</comment>
<dbReference type="PANTHER" id="PTHR11817">
    <property type="entry name" value="PYRUVATE KINASE"/>
    <property type="match status" value="1"/>
</dbReference>
<keyword evidence="6" id="KW-0547">Nucleotide-binding</keyword>
<evidence type="ECO:0000313" key="13">
    <source>
        <dbReference type="EMBL" id="MDN5216262.1"/>
    </source>
</evidence>
<comment type="pathway">
    <text evidence="1">Carbohydrate degradation; glycolysis; pyruvate from D-glyceraldehyde 3-phosphate: step 5/5.</text>
</comment>
<dbReference type="InterPro" id="IPR011037">
    <property type="entry name" value="Pyrv_Knase-like_insert_dom_sf"/>
</dbReference>
<evidence type="ECO:0000256" key="11">
    <source>
        <dbReference type="ARBA" id="ARBA00023317"/>
    </source>
</evidence>
<keyword evidence="4" id="KW-0808">Transferase</keyword>
<protein>
    <recommendedName>
        <fullName evidence="3">pyruvate kinase</fullName>
        <ecNumber evidence="3">2.7.1.40</ecNumber>
    </recommendedName>
</protein>
<evidence type="ECO:0000256" key="7">
    <source>
        <dbReference type="ARBA" id="ARBA00022777"/>
    </source>
</evidence>
<evidence type="ECO:0000256" key="9">
    <source>
        <dbReference type="ARBA" id="ARBA00022842"/>
    </source>
</evidence>
<evidence type="ECO:0000256" key="8">
    <source>
        <dbReference type="ARBA" id="ARBA00022840"/>
    </source>
</evidence>
<organism evidence="13 14">
    <name type="scientific">Agaribacillus aureus</name>
    <dbReference type="NCBI Taxonomy" id="3051825"/>
    <lineage>
        <taxon>Bacteria</taxon>
        <taxon>Pseudomonadati</taxon>
        <taxon>Bacteroidota</taxon>
        <taxon>Cytophagia</taxon>
        <taxon>Cytophagales</taxon>
        <taxon>Splendidivirgaceae</taxon>
        <taxon>Agaribacillus</taxon>
    </lineage>
</organism>
<name>A0ABT8LES2_9BACT</name>
<dbReference type="Pfam" id="PF00224">
    <property type="entry name" value="PK"/>
    <property type="match status" value="2"/>
</dbReference>
<dbReference type="EC" id="2.7.1.40" evidence="3"/>
<accession>A0ABT8LES2</accession>
<dbReference type="InterPro" id="IPR040442">
    <property type="entry name" value="Pyrv_kinase-like_dom_sf"/>
</dbReference>
<feature type="domain" description="Pyruvate kinase barrel" evidence="12">
    <location>
        <begin position="355"/>
        <end position="571"/>
    </location>
</feature>
<keyword evidence="9" id="KW-0460">Magnesium</keyword>
<keyword evidence="14" id="KW-1185">Reference proteome</keyword>
<dbReference type="InterPro" id="IPR015806">
    <property type="entry name" value="Pyrv_Knase_insert_dom_sf"/>
</dbReference>
<keyword evidence="7 13" id="KW-0418">Kinase</keyword>
<dbReference type="GO" id="GO:0016301">
    <property type="term" value="F:kinase activity"/>
    <property type="evidence" value="ECO:0007669"/>
    <property type="project" value="UniProtKB-KW"/>
</dbReference>
<keyword evidence="10" id="KW-0324">Glycolysis</keyword>
<sequence length="609" mass="67394">MKFKDEKLQSLIVSIEDIIQRLKQAESDQSHLLLDVHNNSQLSATNLIHYRNLREYDIRDLQKKLGNLGLSRLAKAESHIMASLLSLEYILKKMVDPHITENVTAPFSIKKSQKILAMKAKSLFGYRSKSRRVRIMVTQPTESAYNYELVQSMVAAGMNCARINCAHDSAEVWLKIIENVHRANEKLKRKCKITMDLGGPKIRTGAIVPGPKVKKFTPQRDEWGKVINPAQILLVHAITDESAANAVPVPAGWLSKLKVNDKISFTDTRDKLRALKIKEIGQGFAIANCYDAAYIATGTKFTAHIDGAQEMIEVGDMPAIAQSLLLKTGDRLIVHKHAAPGKPAVFDEEGQLLAEAHIGCTLPDIVNLVQPGEKIHFDDGKIVGKIQEVYPEKFIVEITYAKDTGAKLKADKGINLPETNLKISGLTEKDKNDLKFVARHADVVNMSFVNNPSDVTELIEEIRALDAQDKLGIILKIETQKGFNQLTEILLEAMKLKKVGVMIARGDLAIETGWDNIARIQNEMLAVCNAAHVPVVWATQVLENLAKKGIPSRSEITDAATSVKAECVMLNKGPHITQAIRLLDTILKGMENYQDKNAPMLPALEAVGS</sequence>
<proteinExistence type="inferred from homology"/>